<dbReference type="Gene3D" id="3.40.50.300">
    <property type="entry name" value="P-loop containing nucleotide triphosphate hydrolases"/>
    <property type="match status" value="1"/>
</dbReference>
<dbReference type="GO" id="GO:0006974">
    <property type="term" value="P:DNA damage response"/>
    <property type="evidence" value="ECO:0007669"/>
    <property type="project" value="TreeGrafter"/>
</dbReference>
<feature type="compositionally biased region" description="Basic residues" evidence="8">
    <location>
        <begin position="56"/>
        <end position="66"/>
    </location>
</feature>
<evidence type="ECO:0000256" key="1">
    <source>
        <dbReference type="ARBA" id="ARBA00022723"/>
    </source>
</evidence>
<evidence type="ECO:0000256" key="7">
    <source>
        <dbReference type="PROSITE-ProRule" id="PRU00175"/>
    </source>
</evidence>
<evidence type="ECO:0000313" key="12">
    <source>
        <dbReference type="EMBL" id="QIX00054.1"/>
    </source>
</evidence>
<dbReference type="Proteomes" id="UP000503462">
    <property type="component" value="Chromosome 4"/>
</dbReference>
<dbReference type="Pfam" id="PF13923">
    <property type="entry name" value="zf-C3HC4_2"/>
    <property type="match status" value="1"/>
</dbReference>
<keyword evidence="4" id="KW-0378">Hydrolase</keyword>
<dbReference type="InterPro" id="IPR059033">
    <property type="entry name" value="C144_05_dom"/>
</dbReference>
<dbReference type="SUPFAM" id="SSF57850">
    <property type="entry name" value="RING/U-box"/>
    <property type="match status" value="1"/>
</dbReference>
<feature type="region of interest" description="Disordered" evidence="8">
    <location>
        <begin position="1175"/>
        <end position="1200"/>
    </location>
</feature>
<evidence type="ECO:0000256" key="6">
    <source>
        <dbReference type="ARBA" id="ARBA00022840"/>
    </source>
</evidence>
<dbReference type="PANTHER" id="PTHR45865">
    <property type="entry name" value="E3 UBIQUITIN-PROTEIN LIGASE SHPRH FAMILY MEMBER"/>
    <property type="match status" value="1"/>
</dbReference>
<keyword evidence="3 7" id="KW-0863">Zinc-finger</keyword>
<dbReference type="OrthoDB" id="5330228at2759"/>
<evidence type="ECO:0008006" key="14">
    <source>
        <dbReference type="Google" id="ProtNLM"/>
    </source>
</evidence>
<dbReference type="PROSITE" id="PS00518">
    <property type="entry name" value="ZF_RING_1"/>
    <property type="match status" value="1"/>
</dbReference>
<dbReference type="PROSITE" id="PS51194">
    <property type="entry name" value="HELICASE_CTER"/>
    <property type="match status" value="1"/>
</dbReference>
<gene>
    <name evidence="12" type="ORF">AMS68_005571</name>
</gene>
<dbReference type="GO" id="GO:0005524">
    <property type="term" value="F:ATP binding"/>
    <property type="evidence" value="ECO:0007669"/>
    <property type="project" value="InterPro"/>
</dbReference>
<dbReference type="Pfam" id="PF26021">
    <property type="entry name" value="Ferritin_C144_05"/>
    <property type="match status" value="1"/>
</dbReference>
<feature type="domain" description="RING-type" evidence="9">
    <location>
        <begin position="1117"/>
        <end position="1155"/>
    </location>
</feature>
<dbReference type="InterPro" id="IPR001841">
    <property type="entry name" value="Znf_RING"/>
</dbReference>
<evidence type="ECO:0000256" key="2">
    <source>
        <dbReference type="ARBA" id="ARBA00022741"/>
    </source>
</evidence>
<keyword evidence="2" id="KW-0547">Nucleotide-binding</keyword>
<dbReference type="PANTHER" id="PTHR45865:SF1">
    <property type="entry name" value="E3 UBIQUITIN-PROTEIN LIGASE SHPRH"/>
    <property type="match status" value="1"/>
</dbReference>
<dbReference type="Pfam" id="PF00176">
    <property type="entry name" value="SNF2-rel_dom"/>
    <property type="match status" value="1"/>
</dbReference>
<dbReference type="InterPro" id="IPR013083">
    <property type="entry name" value="Znf_RING/FYVE/PHD"/>
</dbReference>
<sequence length="1457" mass="164368">MSSFQSVSSVDVLGSRVLSHDQKAILAEAGLHTPLRWFTDNLQDPQFDEELEPASKRRKLTNKQHVRQPPTSSAQDEIPIVRISIKLRLSEDVPMDADKTPDSRVEIPVLLHAVGYQDDILNLRVAQRIHRSPLLELQTSSVEPASLSLMQHFVQPQRPRPAGRCQFHLVRTIKDNKRSFDLNISVTWADGVSAFPDGAPVGGTRFYADLALFRSRFSGVQPDPTENKEAWSPRDFYESVYVPDKTADVPKLPDVLQTQLFPFQRRAVAWMMARENTDAPAIDMFETAEDIDNQPIYYNMLQAVITRTLPQASALRGGILAEEMGLGKTVELMALIAARPSQPTSRRTTYDLESSAAIRPSKATLIITPNTILRQWMSELSQHAPQLKVYEYTGIGGSGRNVALEEETFLDALANDYDVVLTTYQTLSRELHYAVAPPERNLRHARKYERPRSFLIQLQWWRICLDEAQMVESGVTAAAQVACRLPRVNSWAVSGTPVKKNVEDLFGLLLFLGMEPFSSKPKLWAYLINSHRSLFKKIFGTIALRHTKSQIREDIQLPPQKRVVMTLPFTAVESQHYTTLFQEMCHDIGVESDGSPSEGGWDPDDPRTVERMRTWLIRLRQTCLHPQVGGKNRRRLGKGLGPLRTVAEVLDVMIEQNETTTRAEERLHIAALLQRAHILGFARDDRYRAKKAQALYSDAMTKCKLIVSEARARLAAAVAAGDDAEPGSDDEDSSSESTPLLGRLRNSLRAALNLVHACIYFTATATYQIKANEEITTPDSEEFKALEQQEIELYEEAKVVRREILKDAAAKSERLMAKIKTLHSTDTMVKLPTLEDLEDMGGIESRRIVTNSYPLFDTIRDIGPYIIAWREKIVEILSKSLVDEDDTGNEITGDEYEESTKQQDALYVYLDALKALHADLNRCITGETAPLIDHEAQTLIRTAKQWLDPEIPDELKQQPHSPELLLELFKIRQGFRSKLDQVGSIRGLIAEARHIGEPATLGTRAAVESELAQKMLKSLQDIMRAYTKALTGLNGELELYVSTQNQRLDFYRQLQEVSDDVAPYKEELDEQLDTAALQQALDTEERCVTILSQLKTKHRFLIHLKQESGHDDNARICVICQGTFENGVLTVCGHQYCKECITHWWREHRTCPVCKRRLALVDFHSITYRPKEVKIQEENQVHPDPSEVSAETTPSRPGSIYSEVDEKLRDQIKSFDLPSSYGTKIDTLSRHLLWIREHDPGAKSIVFSQYKEFLDVLHAAFTEFKIGHRRLGRKGAVEDFRQNPAVDCLLLDAKTDSSGLTLVNATHVFVCEPLVQTAVELQAIARVHRIGQLRPTTVWMYLVNDTVEESIYEISVARRMAHVQAREVSKAFQKSRSSTPGPLAEQAIDAANSEELQNAPLTRLLTGTKGGGELVEKGDLWQCLFGKARKAVPVVDEDFQAQIDRNLRAQAAESRAL</sequence>
<dbReference type="CDD" id="cd18070">
    <property type="entry name" value="DEXQc_SHPRH"/>
    <property type="match status" value="1"/>
</dbReference>
<dbReference type="GO" id="GO:0008270">
    <property type="term" value="F:zinc ion binding"/>
    <property type="evidence" value="ECO:0007669"/>
    <property type="project" value="UniProtKB-KW"/>
</dbReference>
<dbReference type="SMART" id="SM00487">
    <property type="entry name" value="DEXDc"/>
    <property type="match status" value="1"/>
</dbReference>
<evidence type="ECO:0000259" key="10">
    <source>
        <dbReference type="PROSITE" id="PS51192"/>
    </source>
</evidence>
<evidence type="ECO:0000256" key="3">
    <source>
        <dbReference type="ARBA" id="ARBA00022771"/>
    </source>
</evidence>
<dbReference type="GO" id="GO:0016787">
    <property type="term" value="F:hydrolase activity"/>
    <property type="evidence" value="ECO:0007669"/>
    <property type="project" value="UniProtKB-KW"/>
</dbReference>
<accession>A0A6H0XZ73</accession>
<dbReference type="EMBL" id="CP051142">
    <property type="protein sequence ID" value="QIX00054.1"/>
    <property type="molecule type" value="Genomic_DNA"/>
</dbReference>
<keyword evidence="13" id="KW-1185">Reference proteome</keyword>
<dbReference type="InterPro" id="IPR001650">
    <property type="entry name" value="Helicase_C-like"/>
</dbReference>
<dbReference type="InterPro" id="IPR000330">
    <property type="entry name" value="SNF2_N"/>
</dbReference>
<evidence type="ECO:0000313" key="13">
    <source>
        <dbReference type="Proteomes" id="UP000503462"/>
    </source>
</evidence>
<reference evidence="12 13" key="1">
    <citation type="journal article" date="2016" name="Sci. Rep.">
        <title>Peltaster fructicola genome reveals evolution from an invasive phytopathogen to an ectophytic parasite.</title>
        <authorList>
            <person name="Xu C."/>
            <person name="Chen H."/>
            <person name="Gleason M.L."/>
            <person name="Xu J.R."/>
            <person name="Liu H."/>
            <person name="Zhang R."/>
            <person name="Sun G."/>
        </authorList>
    </citation>
    <scope>NUCLEOTIDE SEQUENCE [LARGE SCALE GENOMIC DNA]</scope>
    <source>
        <strain evidence="12 13">LNHT1506</strain>
    </source>
</reference>
<dbReference type="InterPro" id="IPR049730">
    <property type="entry name" value="SNF2/RAD54-like_C"/>
</dbReference>
<dbReference type="InterPro" id="IPR017907">
    <property type="entry name" value="Znf_RING_CS"/>
</dbReference>
<evidence type="ECO:0000256" key="8">
    <source>
        <dbReference type="SAM" id="MobiDB-lite"/>
    </source>
</evidence>
<dbReference type="Gene3D" id="3.30.40.10">
    <property type="entry name" value="Zinc/RING finger domain, C3HC4 (zinc finger)"/>
    <property type="match status" value="1"/>
</dbReference>
<evidence type="ECO:0000259" key="11">
    <source>
        <dbReference type="PROSITE" id="PS51194"/>
    </source>
</evidence>
<evidence type="ECO:0000256" key="5">
    <source>
        <dbReference type="ARBA" id="ARBA00022833"/>
    </source>
</evidence>
<keyword evidence="5" id="KW-0862">Zinc</keyword>
<dbReference type="GO" id="GO:0000209">
    <property type="term" value="P:protein polyubiquitination"/>
    <property type="evidence" value="ECO:0007669"/>
    <property type="project" value="TreeGrafter"/>
</dbReference>
<name>A0A6H0XZ73_9PEZI</name>
<dbReference type="InterPro" id="IPR014001">
    <property type="entry name" value="Helicase_ATP-bd"/>
</dbReference>
<protein>
    <recommendedName>
        <fullName evidence="14">RING-type domain-containing protein</fullName>
    </recommendedName>
</protein>
<dbReference type="SMART" id="SM00184">
    <property type="entry name" value="RING"/>
    <property type="match status" value="1"/>
</dbReference>
<dbReference type="CDD" id="cd18793">
    <property type="entry name" value="SF2_C_SNF"/>
    <property type="match status" value="1"/>
</dbReference>
<dbReference type="InterPro" id="IPR027417">
    <property type="entry name" value="P-loop_NTPase"/>
</dbReference>
<dbReference type="GO" id="GO:0061630">
    <property type="term" value="F:ubiquitin protein ligase activity"/>
    <property type="evidence" value="ECO:0007669"/>
    <property type="project" value="TreeGrafter"/>
</dbReference>
<keyword evidence="1" id="KW-0479">Metal-binding</keyword>
<dbReference type="Pfam" id="PF00271">
    <property type="entry name" value="Helicase_C"/>
    <property type="match status" value="1"/>
</dbReference>
<dbReference type="GO" id="GO:0005634">
    <property type="term" value="C:nucleus"/>
    <property type="evidence" value="ECO:0007669"/>
    <property type="project" value="TreeGrafter"/>
</dbReference>
<dbReference type="PROSITE" id="PS51192">
    <property type="entry name" value="HELICASE_ATP_BIND_1"/>
    <property type="match status" value="1"/>
</dbReference>
<feature type="domain" description="Helicase ATP-binding" evidence="10">
    <location>
        <begin position="309"/>
        <end position="515"/>
    </location>
</feature>
<organism evidence="12 13">
    <name type="scientific">Peltaster fructicola</name>
    <dbReference type="NCBI Taxonomy" id="286661"/>
    <lineage>
        <taxon>Eukaryota</taxon>
        <taxon>Fungi</taxon>
        <taxon>Dikarya</taxon>
        <taxon>Ascomycota</taxon>
        <taxon>Pezizomycotina</taxon>
        <taxon>Dothideomycetes</taxon>
        <taxon>Dothideomycetes incertae sedis</taxon>
        <taxon>Peltaster</taxon>
    </lineage>
</organism>
<proteinExistence type="predicted"/>
<dbReference type="PROSITE" id="PS50089">
    <property type="entry name" value="ZF_RING_2"/>
    <property type="match status" value="1"/>
</dbReference>
<dbReference type="Gene3D" id="3.40.50.10810">
    <property type="entry name" value="Tandem AAA-ATPase domain"/>
    <property type="match status" value="1"/>
</dbReference>
<dbReference type="InterPro" id="IPR038718">
    <property type="entry name" value="SNF2-like_sf"/>
</dbReference>
<evidence type="ECO:0000256" key="4">
    <source>
        <dbReference type="ARBA" id="ARBA00022801"/>
    </source>
</evidence>
<dbReference type="InterPro" id="IPR052583">
    <property type="entry name" value="ATP-helicase/E3_Ub-Ligase"/>
</dbReference>
<feature type="compositionally biased region" description="Basic and acidic residues" evidence="8">
    <location>
        <begin position="1175"/>
        <end position="1185"/>
    </location>
</feature>
<dbReference type="SUPFAM" id="SSF52540">
    <property type="entry name" value="P-loop containing nucleoside triphosphate hydrolases"/>
    <property type="match status" value="2"/>
</dbReference>
<feature type="region of interest" description="Disordered" evidence="8">
    <location>
        <begin position="50"/>
        <end position="74"/>
    </location>
</feature>
<evidence type="ECO:0000259" key="9">
    <source>
        <dbReference type="PROSITE" id="PS50089"/>
    </source>
</evidence>
<feature type="domain" description="Helicase C-terminal" evidence="11">
    <location>
        <begin position="1227"/>
        <end position="1387"/>
    </location>
</feature>
<keyword evidence="6" id="KW-0067">ATP-binding</keyword>